<accession>A0A427B7M4</accession>
<evidence type="ECO:0000259" key="2">
    <source>
        <dbReference type="PROSITE" id="PS00028"/>
    </source>
</evidence>
<comment type="caution">
    <text evidence="3">The sequence shown here is derived from an EMBL/GenBank/DDBJ whole genome shotgun (WGS) entry which is preliminary data.</text>
</comment>
<dbReference type="InterPro" id="IPR013087">
    <property type="entry name" value="Znf_C2H2_type"/>
</dbReference>
<evidence type="ECO:0000313" key="3">
    <source>
        <dbReference type="EMBL" id="RRT84471.1"/>
    </source>
</evidence>
<proteinExistence type="predicted"/>
<organism evidence="3 4">
    <name type="scientific">Ensete ventricosum</name>
    <name type="common">Abyssinian banana</name>
    <name type="synonym">Musa ensete</name>
    <dbReference type="NCBI Taxonomy" id="4639"/>
    <lineage>
        <taxon>Eukaryota</taxon>
        <taxon>Viridiplantae</taxon>
        <taxon>Streptophyta</taxon>
        <taxon>Embryophyta</taxon>
        <taxon>Tracheophyta</taxon>
        <taxon>Spermatophyta</taxon>
        <taxon>Magnoliopsida</taxon>
        <taxon>Liliopsida</taxon>
        <taxon>Zingiberales</taxon>
        <taxon>Musaceae</taxon>
        <taxon>Ensete</taxon>
    </lineage>
</organism>
<reference evidence="3 4" key="1">
    <citation type="journal article" date="2014" name="Agronomy (Basel)">
        <title>A Draft Genome Sequence for Ensete ventricosum, the Drought-Tolerant Tree Against Hunger.</title>
        <authorList>
            <person name="Harrison J."/>
            <person name="Moore K.A."/>
            <person name="Paszkiewicz K."/>
            <person name="Jones T."/>
            <person name="Grant M."/>
            <person name="Ambacheew D."/>
            <person name="Muzemil S."/>
            <person name="Studholme D.J."/>
        </authorList>
    </citation>
    <scope>NUCLEOTIDE SEQUENCE [LARGE SCALE GENOMIC DNA]</scope>
</reference>
<dbReference type="AlphaFoldDB" id="A0A427B7M4"/>
<dbReference type="SUPFAM" id="SSF57667">
    <property type="entry name" value="beta-beta-alpha zinc fingers"/>
    <property type="match status" value="1"/>
</dbReference>
<dbReference type="EMBL" id="AMZH03000297">
    <property type="protein sequence ID" value="RRT84471.1"/>
    <property type="molecule type" value="Genomic_DNA"/>
</dbReference>
<dbReference type="PANTHER" id="PTHR47251">
    <property type="entry name" value="FINGER DOMAIN PROTEIN, PUTATIVE (AFU_ORTHOLOGUE AFUA_3G04180)-RELATED"/>
    <property type="match status" value="1"/>
</dbReference>
<evidence type="ECO:0000313" key="4">
    <source>
        <dbReference type="Proteomes" id="UP000287651"/>
    </source>
</evidence>
<dbReference type="Proteomes" id="UP000287651">
    <property type="component" value="Unassembled WGS sequence"/>
</dbReference>
<protein>
    <recommendedName>
        <fullName evidence="2">C2H2-type domain-containing protein</fullName>
    </recommendedName>
</protein>
<dbReference type="PROSITE" id="PS00028">
    <property type="entry name" value="ZINC_FINGER_C2H2_1"/>
    <property type="match status" value="1"/>
</dbReference>
<dbReference type="InterPro" id="IPR036236">
    <property type="entry name" value="Znf_C2H2_sf"/>
</dbReference>
<gene>
    <name evidence="3" type="ORF">B296_00011116</name>
</gene>
<evidence type="ECO:0000256" key="1">
    <source>
        <dbReference type="SAM" id="MobiDB-lite"/>
    </source>
</evidence>
<sequence length="152" mass="16928">MTIQVIAEREQKIQSEVKEIKKAFYCNLCNKQYKLAMEFESHLSSYDHNHRKVTILFYSSHGLADAHKQRQQQQQQQQEGSEISSDAGAARTSAKVLNQDQRQALKFGFAKIGSSKVSEIGFWKASAGGISKKPKIGVKVSSIFGSDSDAES</sequence>
<feature type="domain" description="C2H2-type" evidence="2">
    <location>
        <begin position="26"/>
        <end position="48"/>
    </location>
</feature>
<feature type="region of interest" description="Disordered" evidence="1">
    <location>
        <begin position="66"/>
        <end position="95"/>
    </location>
</feature>
<dbReference type="PANTHER" id="PTHR47251:SF1">
    <property type="entry name" value="FINGER DOMAIN PROTEIN, PUTATIVE (AFU_ORTHOLOGUE AFUA_3G04180)-RELATED"/>
    <property type="match status" value="1"/>
</dbReference>
<name>A0A427B7M4_ENSVE</name>